<organism evidence="2 3">
    <name type="scientific">Pelomonas dachongensis</name>
    <dbReference type="NCBI Taxonomy" id="3299029"/>
    <lineage>
        <taxon>Bacteria</taxon>
        <taxon>Pseudomonadati</taxon>
        <taxon>Pseudomonadota</taxon>
        <taxon>Betaproteobacteria</taxon>
        <taxon>Burkholderiales</taxon>
        <taxon>Sphaerotilaceae</taxon>
        <taxon>Roseateles</taxon>
    </lineage>
</organism>
<dbReference type="PANTHER" id="PTHR33678:SF1">
    <property type="entry name" value="BLL1576 PROTEIN"/>
    <property type="match status" value="1"/>
</dbReference>
<dbReference type="PANTHER" id="PTHR33678">
    <property type="entry name" value="BLL1576 PROTEIN"/>
    <property type="match status" value="1"/>
</dbReference>
<proteinExistence type="predicted"/>
<dbReference type="InterPro" id="IPR052344">
    <property type="entry name" value="Transposase-related"/>
</dbReference>
<reference evidence="2 3" key="1">
    <citation type="submission" date="2024-09" db="EMBL/GenBank/DDBJ databases">
        <title>Novel species of the genus Pelomonas and Roseateles isolated from streams.</title>
        <authorList>
            <person name="Lu H."/>
        </authorList>
    </citation>
    <scope>NUCLEOTIDE SEQUENCE [LARGE SCALE GENOMIC DNA]</scope>
    <source>
        <strain evidence="2 3">DC23W</strain>
    </source>
</reference>
<evidence type="ECO:0000313" key="2">
    <source>
        <dbReference type="EMBL" id="MFG6417409.1"/>
    </source>
</evidence>
<dbReference type="Proteomes" id="UP001606300">
    <property type="component" value="Unassembled WGS sequence"/>
</dbReference>
<name>A0ABW7EVM8_9BURK</name>
<dbReference type="Pfam" id="PF03050">
    <property type="entry name" value="DDE_Tnp_IS66"/>
    <property type="match status" value="1"/>
</dbReference>
<keyword evidence="3" id="KW-1185">Reference proteome</keyword>
<dbReference type="RefSeq" id="WP_394473455.1">
    <property type="nucleotide sequence ID" value="NZ_JBIGHY010000068.1"/>
</dbReference>
<evidence type="ECO:0000313" key="3">
    <source>
        <dbReference type="Proteomes" id="UP001606300"/>
    </source>
</evidence>
<dbReference type="InterPro" id="IPR004291">
    <property type="entry name" value="Transposase_IS66_central"/>
</dbReference>
<gene>
    <name evidence="2" type="ORF">ACG02S_26370</name>
</gene>
<accession>A0ABW7EVM8</accession>
<evidence type="ECO:0000259" key="1">
    <source>
        <dbReference type="Pfam" id="PF03050"/>
    </source>
</evidence>
<feature type="non-terminal residue" evidence="2">
    <location>
        <position position="1"/>
    </location>
</feature>
<sequence length="84" mass="9579">GELKGLSSEERSAQRRRLAKPLWEELHQWLSLERRLVPDGGATAKAIDYTLGHWAALTRHLEDGAVAIDNNHLERQIKPWAMGR</sequence>
<comment type="caution">
    <text evidence="2">The sequence shown here is derived from an EMBL/GenBank/DDBJ whole genome shotgun (WGS) entry which is preliminary data.</text>
</comment>
<protein>
    <submittedName>
        <fullName evidence="2">Transposase</fullName>
    </submittedName>
</protein>
<feature type="non-terminal residue" evidence="2">
    <location>
        <position position="84"/>
    </location>
</feature>
<feature type="domain" description="Transposase IS66 central" evidence="1">
    <location>
        <begin position="7"/>
        <end position="84"/>
    </location>
</feature>
<dbReference type="EMBL" id="JBIGHY010000068">
    <property type="protein sequence ID" value="MFG6417409.1"/>
    <property type="molecule type" value="Genomic_DNA"/>
</dbReference>